<dbReference type="CDD" id="cd01029">
    <property type="entry name" value="TOPRIM_primases"/>
    <property type="match status" value="1"/>
</dbReference>
<dbReference type="eggNOG" id="COG0305">
    <property type="taxonomic scope" value="Bacteria"/>
</dbReference>
<dbReference type="OrthoDB" id="9763644at2"/>
<gene>
    <name evidence="3" type="ordered locus">SAR116_0393</name>
</gene>
<feature type="compositionally biased region" description="Acidic residues" evidence="1">
    <location>
        <begin position="549"/>
        <end position="558"/>
    </location>
</feature>
<reference evidence="3 4" key="1">
    <citation type="journal article" date="2010" name="J. Bacteriol.">
        <title>Complete genome sequence of "Candidatus Puniceispirillum marinum" IMCC1322, a representative of the SAR116 clade in the Alphaproteobacteria.</title>
        <authorList>
            <person name="Oh H.M."/>
            <person name="Kwon K.K."/>
            <person name="Kang I."/>
            <person name="Kang S.G."/>
            <person name="Lee J.H."/>
            <person name="Kim S.J."/>
            <person name="Cho J.C."/>
        </authorList>
    </citation>
    <scope>NUCLEOTIDE SEQUENCE [LARGE SCALE GENOMIC DNA]</scope>
    <source>
        <strain evidence="3 4">IMCC1322</strain>
    </source>
</reference>
<evidence type="ECO:0000259" key="2">
    <source>
        <dbReference type="PROSITE" id="PS51199"/>
    </source>
</evidence>
<keyword evidence="3" id="KW-0808">Transferase</keyword>
<dbReference type="Pfam" id="PF03796">
    <property type="entry name" value="DnaB_C"/>
    <property type="match status" value="1"/>
</dbReference>
<dbReference type="Gene3D" id="3.40.50.300">
    <property type="entry name" value="P-loop containing nucleotide triphosphate hydrolases"/>
    <property type="match status" value="1"/>
</dbReference>
<dbReference type="InterPro" id="IPR013237">
    <property type="entry name" value="Phage_T7_Gp4_N"/>
</dbReference>
<dbReference type="Gene3D" id="2.20.25.10">
    <property type="match status" value="1"/>
</dbReference>
<proteinExistence type="inferred from homology"/>
<dbReference type="STRING" id="488538.SAR116_0393"/>
<accession>D5BQS2</accession>
<protein>
    <submittedName>
        <fullName evidence="3">DNA primase</fullName>
        <ecNumber evidence="3">2.7.7.7</ecNumber>
    </submittedName>
</protein>
<dbReference type="GO" id="GO:0008270">
    <property type="term" value="F:zinc ion binding"/>
    <property type="evidence" value="ECO:0007669"/>
    <property type="project" value="InterPro"/>
</dbReference>
<dbReference type="GO" id="GO:0043139">
    <property type="term" value="F:5'-3' DNA helicase activity"/>
    <property type="evidence" value="ECO:0007669"/>
    <property type="project" value="InterPro"/>
</dbReference>
<dbReference type="Pfam" id="PF21268">
    <property type="entry name" value="Helic-prim_T7_N"/>
    <property type="match status" value="1"/>
</dbReference>
<dbReference type="InterPro" id="IPR027032">
    <property type="entry name" value="Twinkle-like"/>
</dbReference>
<feature type="region of interest" description="Disordered" evidence="1">
    <location>
        <begin position="545"/>
        <end position="566"/>
    </location>
</feature>
<dbReference type="InterPro" id="IPR003593">
    <property type="entry name" value="AAA+_ATPase"/>
</dbReference>
<dbReference type="PROSITE" id="PS51199">
    <property type="entry name" value="SF4_HELICASE"/>
    <property type="match status" value="1"/>
</dbReference>
<dbReference type="GO" id="GO:0006260">
    <property type="term" value="P:DNA replication"/>
    <property type="evidence" value="ECO:0007669"/>
    <property type="project" value="InterPro"/>
</dbReference>
<dbReference type="InterPro" id="IPR046394">
    <property type="entry name" value="Helic_Prim_T7"/>
</dbReference>
<keyword evidence="4" id="KW-1185">Reference proteome</keyword>
<dbReference type="PANTHER" id="PTHR12873">
    <property type="entry name" value="T7-LIKE MITOCHONDRIAL DNA HELICASE"/>
    <property type="match status" value="1"/>
</dbReference>
<dbReference type="SMART" id="SM00382">
    <property type="entry name" value="AAA"/>
    <property type="match status" value="1"/>
</dbReference>
<dbReference type="Pfam" id="PF13155">
    <property type="entry name" value="Toprim_2"/>
    <property type="match status" value="1"/>
</dbReference>
<keyword evidence="3" id="KW-0548">Nucleotidyltransferase</keyword>
<dbReference type="HOGENOM" id="CLU_558858_0_0_5"/>
<dbReference type="HAMAP" id="MF_04154">
    <property type="entry name" value="Helic_Prim_T7"/>
    <property type="match status" value="1"/>
</dbReference>
<dbReference type="EC" id="2.7.7.7" evidence="3"/>
<evidence type="ECO:0000313" key="4">
    <source>
        <dbReference type="Proteomes" id="UP000007460"/>
    </source>
</evidence>
<dbReference type="Proteomes" id="UP000007460">
    <property type="component" value="Chromosome"/>
</dbReference>
<organism evidence="3 4">
    <name type="scientific">Puniceispirillum marinum (strain IMCC1322)</name>
    <dbReference type="NCBI Taxonomy" id="488538"/>
    <lineage>
        <taxon>Bacteria</taxon>
        <taxon>Pseudomonadati</taxon>
        <taxon>Pseudomonadota</taxon>
        <taxon>Alphaproteobacteria</taxon>
        <taxon>Candidatus Puniceispirillales</taxon>
        <taxon>Candidatus Puniceispirillaceae</taxon>
        <taxon>Candidatus Puniceispirillum</taxon>
    </lineage>
</organism>
<dbReference type="Gene3D" id="2.20.25.180">
    <property type="match status" value="1"/>
</dbReference>
<dbReference type="CDD" id="cd19483">
    <property type="entry name" value="RecA-like_Gp4D_helicase"/>
    <property type="match status" value="1"/>
</dbReference>
<dbReference type="SUPFAM" id="SSF57783">
    <property type="entry name" value="Zinc beta-ribbon"/>
    <property type="match status" value="1"/>
</dbReference>
<dbReference type="EMBL" id="CP001751">
    <property type="protein sequence ID" value="ADE38636.1"/>
    <property type="molecule type" value="Genomic_DNA"/>
</dbReference>
<name>D5BQS2_PUNMI</name>
<dbReference type="SUPFAM" id="SSF56731">
    <property type="entry name" value="DNA primase core"/>
    <property type="match status" value="1"/>
</dbReference>
<dbReference type="InterPro" id="IPR048774">
    <property type="entry name" value="Helic-prim_T7_N"/>
</dbReference>
<dbReference type="GO" id="GO:0003887">
    <property type="term" value="F:DNA-directed DNA polymerase activity"/>
    <property type="evidence" value="ECO:0007669"/>
    <property type="project" value="UniProtKB-EC"/>
</dbReference>
<evidence type="ECO:0000256" key="1">
    <source>
        <dbReference type="SAM" id="MobiDB-lite"/>
    </source>
</evidence>
<dbReference type="RefSeq" id="WP_013045266.1">
    <property type="nucleotide sequence ID" value="NC_014010.1"/>
</dbReference>
<dbReference type="SMART" id="SM00493">
    <property type="entry name" value="TOPRIM"/>
    <property type="match status" value="1"/>
</dbReference>
<evidence type="ECO:0000313" key="3">
    <source>
        <dbReference type="EMBL" id="ADE38636.1"/>
    </source>
</evidence>
<dbReference type="KEGG" id="apb:SAR116_0393"/>
<dbReference type="InterPro" id="IPR007694">
    <property type="entry name" value="DNA_helicase_DnaB-like_C"/>
</dbReference>
<sequence length="566" mass="62815">MQITNDEQTEFIRHESCPKCGSSDALAVYGDSATQEVHHGWCFSCQTFQKGDNVDGSYTNTPKRNSSSANLLDGEYNEIKSRGLTEETCRKFNYTTAIHNGEPVQVATYLDENGRPVAQKVRTKSKKFTMLGDAKAATLYGSHLYKTGKKLVICEGEIDAMTVSQVQGHKWATVSLTQGCSSAVKTMKNNWEFITKFEEVILMFDMDSVGQKAAQEAAATLPVGKAKIAYLPCKDANECLLQGKSAEIIQAIYQAREYRPDGIVVATDYRDVISEDDQASSVTYPYSNLNEIFRGLRLKEILLVAAGSGTGKTTFVKEIAYHLHQQGERVGLIMLEESNKRSLLSLVGTHMNKNVLVDRSEVTDDEIIEAFDDLFGEGRNPVYLYDHWGSSDVDLICQRITYMAKVLGIKWVFLDHISMLCTQMGGSSGFGSERLIIDYAMTKLRTMVQELDIGLILVSHVKRPDGNSGHESGGQPVRLNHLRGSSSLGQLSDGVIALNVDSDEPDSDIRHLHILKNRFCGATGYSGTLRYDRDTSRLVEEELAHLFEQEEDDEETEEAQQTGDSA</sequence>
<dbReference type="eggNOG" id="COG0358">
    <property type="taxonomic scope" value="Bacteria"/>
</dbReference>
<dbReference type="GO" id="GO:0003697">
    <property type="term" value="F:single-stranded DNA binding"/>
    <property type="evidence" value="ECO:0007669"/>
    <property type="project" value="InterPro"/>
</dbReference>
<dbReference type="InterPro" id="IPR034154">
    <property type="entry name" value="TOPRIM_DnaG/twinkle"/>
</dbReference>
<dbReference type="GO" id="GO:0005524">
    <property type="term" value="F:ATP binding"/>
    <property type="evidence" value="ECO:0007669"/>
    <property type="project" value="InterPro"/>
</dbReference>
<dbReference type="InterPro" id="IPR027417">
    <property type="entry name" value="P-loop_NTPase"/>
</dbReference>
<dbReference type="AlphaFoldDB" id="D5BQS2"/>
<dbReference type="Gene3D" id="3.40.1360.10">
    <property type="match status" value="1"/>
</dbReference>
<dbReference type="SMART" id="SM00778">
    <property type="entry name" value="Prim_Zn_Ribbon"/>
    <property type="match status" value="1"/>
</dbReference>
<dbReference type="InterPro" id="IPR006171">
    <property type="entry name" value="TOPRIM_dom"/>
</dbReference>
<dbReference type="PANTHER" id="PTHR12873:SF0">
    <property type="entry name" value="TWINKLE MTDNA HELICASE"/>
    <property type="match status" value="1"/>
</dbReference>
<dbReference type="SUPFAM" id="SSF52540">
    <property type="entry name" value="P-loop containing nucleoside triphosphate hydrolases"/>
    <property type="match status" value="1"/>
</dbReference>
<feature type="domain" description="SF4 helicase" evidence="2">
    <location>
        <begin position="275"/>
        <end position="544"/>
    </location>
</feature>